<name>A0AAQ0KJ84_PARVE</name>
<sequence length="118" mass="13170">MLQQRASEARTIVEAKVGFTKEMVASLNENFDDLATGGVVVVEVLEDGSWRANPDDTCSQRTPEFTKDMVKTLHEYFDFYAIDGVVTIEVSNRGLWLPNPLAGRQFLGLARFPHGKAH</sequence>
<accession>A0AAQ0KJ84</accession>
<gene>
    <name evidence="1" type="ORF">ATH84_106517</name>
</gene>
<proteinExistence type="predicted"/>
<dbReference type="EMBL" id="QUMX01000065">
    <property type="protein sequence ID" value="REG28219.1"/>
    <property type="molecule type" value="Genomic_DNA"/>
</dbReference>
<organism evidence="1 2">
    <name type="scientific">Paracoccus versutus</name>
    <name type="common">Thiobacillus versutus</name>
    <dbReference type="NCBI Taxonomy" id="34007"/>
    <lineage>
        <taxon>Bacteria</taxon>
        <taxon>Pseudomonadati</taxon>
        <taxon>Pseudomonadota</taxon>
        <taxon>Alphaproteobacteria</taxon>
        <taxon>Rhodobacterales</taxon>
        <taxon>Paracoccaceae</taxon>
        <taxon>Paracoccus</taxon>
    </lineage>
</organism>
<keyword evidence="2" id="KW-1185">Reference proteome</keyword>
<dbReference type="AlphaFoldDB" id="A0AAQ0KJ84"/>
<comment type="caution">
    <text evidence="1">The sequence shown here is derived from an EMBL/GenBank/DDBJ whole genome shotgun (WGS) entry which is preliminary data.</text>
</comment>
<dbReference type="Proteomes" id="UP000256794">
    <property type="component" value="Unassembled WGS sequence"/>
</dbReference>
<reference evidence="1 2" key="1">
    <citation type="submission" date="2018-08" db="EMBL/GenBank/DDBJ databases">
        <title>Genomic Encyclopedia of Archaeal and Bacterial Type Strains, Phase II (KMG-II): from individual species to whole genera.</title>
        <authorList>
            <person name="Goeker M."/>
        </authorList>
    </citation>
    <scope>NUCLEOTIDE SEQUENCE [LARGE SCALE GENOMIC DNA]</scope>
    <source>
        <strain evidence="1 2">DSM 582</strain>
    </source>
</reference>
<evidence type="ECO:0000313" key="2">
    <source>
        <dbReference type="Proteomes" id="UP000256794"/>
    </source>
</evidence>
<evidence type="ECO:0000313" key="1">
    <source>
        <dbReference type="EMBL" id="REG28219.1"/>
    </source>
</evidence>
<protein>
    <submittedName>
        <fullName evidence="1">Uncharacterized protein</fullName>
    </submittedName>
</protein>